<name>A0A0G1RT47_9BACT</name>
<gene>
    <name evidence="2" type="ORF">UX47_C0006G0074</name>
</gene>
<comment type="caution">
    <text evidence="2">The sequence shown here is derived from an EMBL/GenBank/DDBJ whole genome shotgun (WGS) entry which is preliminary data.</text>
</comment>
<proteinExistence type="predicted"/>
<keyword evidence="1" id="KW-0472">Membrane</keyword>
<dbReference type="AlphaFoldDB" id="A0A0G1RT47"/>
<feature type="transmembrane region" description="Helical" evidence="1">
    <location>
        <begin position="6"/>
        <end position="26"/>
    </location>
</feature>
<accession>A0A0G1RT47</accession>
<organism evidence="2 3">
    <name type="scientific">Candidatus Collierbacteria bacterium GW2011_GWA2_46_26</name>
    <dbReference type="NCBI Taxonomy" id="1618381"/>
    <lineage>
        <taxon>Bacteria</taxon>
        <taxon>Candidatus Collieribacteriota</taxon>
    </lineage>
</organism>
<evidence type="ECO:0000313" key="3">
    <source>
        <dbReference type="Proteomes" id="UP000034794"/>
    </source>
</evidence>
<dbReference type="Proteomes" id="UP000034794">
    <property type="component" value="Unassembled WGS sequence"/>
</dbReference>
<reference evidence="2 3" key="1">
    <citation type="journal article" date="2015" name="Nature">
        <title>rRNA introns, odd ribosomes, and small enigmatic genomes across a large radiation of phyla.</title>
        <authorList>
            <person name="Brown C.T."/>
            <person name="Hug L.A."/>
            <person name="Thomas B.C."/>
            <person name="Sharon I."/>
            <person name="Castelle C.J."/>
            <person name="Singh A."/>
            <person name="Wilkins M.J."/>
            <person name="Williams K.H."/>
            <person name="Banfield J.F."/>
        </authorList>
    </citation>
    <scope>NUCLEOTIDE SEQUENCE [LARGE SCALE GENOMIC DNA]</scope>
</reference>
<keyword evidence="1" id="KW-0812">Transmembrane</keyword>
<sequence length="146" mass="16222">MDKKWVWIGVGSLVLLIVLGVLYFSWRNQNRAGEPAFAVSTPVMLATPTPLPVMTATLVPTAMPGNIWVVMSIEESALYSNGFYYDVATFYNLAQPTLTVRAQCMIPSWPSPEIGHQFVLIYETVLVPVEGVESEIQRFLILDDGL</sequence>
<dbReference type="EMBL" id="LCMI01000006">
    <property type="protein sequence ID" value="KKU33103.1"/>
    <property type="molecule type" value="Genomic_DNA"/>
</dbReference>
<evidence type="ECO:0000313" key="2">
    <source>
        <dbReference type="EMBL" id="KKU33103.1"/>
    </source>
</evidence>
<protein>
    <submittedName>
        <fullName evidence="2">Uncharacterized protein</fullName>
    </submittedName>
</protein>
<evidence type="ECO:0000256" key="1">
    <source>
        <dbReference type="SAM" id="Phobius"/>
    </source>
</evidence>
<keyword evidence="1" id="KW-1133">Transmembrane helix</keyword>